<sequence length="248" mass="26052">MNGVYDSGFKPLLAENMSTFVDFPVTNATNPVFFFSRQKDECEAGMVFAINPKSKRQYDEFVAAAKDKRTTTASEIPYSHNGTYSYGYETGSSRPTSTRSTLEISVTGMSKPPFPTGGSNKIHINGTGTGVHHFETESGFAHRSGTFKPPGNSKPSGSFRPTGIVSISGHVSSTSTLVASTGTLLSSTGTLVSSTGTLVSSKNVSSLSSHSTTSSSTSTFTTTSSISGYVPYSFPTPVASYVAKGYGV</sequence>
<dbReference type="PANTHER" id="PTHR34883:SF16">
    <property type="entry name" value="RICH PROTEIN, PUTATIVE-RELATED"/>
    <property type="match status" value="1"/>
</dbReference>
<proteinExistence type="predicted"/>
<dbReference type="Proteomes" id="UP000322873">
    <property type="component" value="Unassembled WGS sequence"/>
</dbReference>
<dbReference type="VEuPathDB" id="FungiDB:MFRU_051g00420"/>
<dbReference type="EMBL" id="VICG01000009">
    <property type="protein sequence ID" value="KAA8568427.1"/>
    <property type="molecule type" value="Genomic_DNA"/>
</dbReference>
<dbReference type="Gene3D" id="2.60.40.420">
    <property type="entry name" value="Cupredoxins - blue copper proteins"/>
    <property type="match status" value="1"/>
</dbReference>
<keyword evidence="2" id="KW-1185">Reference proteome</keyword>
<gene>
    <name evidence="1" type="ORF">EYC84_007460</name>
</gene>
<reference evidence="1 2" key="1">
    <citation type="submission" date="2019-06" db="EMBL/GenBank/DDBJ databases">
        <title>Genome Sequence of the Brown Rot Fungal Pathogen Monilinia fructicola.</title>
        <authorList>
            <person name="De Miccolis Angelini R.M."/>
            <person name="Landi L."/>
            <person name="Abate D."/>
            <person name="Pollastro S."/>
            <person name="Romanazzi G."/>
            <person name="Faretra F."/>
        </authorList>
    </citation>
    <scope>NUCLEOTIDE SEQUENCE [LARGE SCALE GENOMIC DNA]</scope>
    <source>
        <strain evidence="1 2">Mfrc123</strain>
    </source>
</reference>
<evidence type="ECO:0000313" key="1">
    <source>
        <dbReference type="EMBL" id="KAA8568427.1"/>
    </source>
</evidence>
<dbReference type="InterPro" id="IPR052953">
    <property type="entry name" value="Ser-rich/MCO-related"/>
</dbReference>
<protein>
    <submittedName>
        <fullName evidence="1">Uncharacterized protein</fullName>
    </submittedName>
</protein>
<organism evidence="1 2">
    <name type="scientific">Monilinia fructicola</name>
    <name type="common">Brown rot fungus</name>
    <name type="synonym">Ciboria fructicola</name>
    <dbReference type="NCBI Taxonomy" id="38448"/>
    <lineage>
        <taxon>Eukaryota</taxon>
        <taxon>Fungi</taxon>
        <taxon>Dikarya</taxon>
        <taxon>Ascomycota</taxon>
        <taxon>Pezizomycotina</taxon>
        <taxon>Leotiomycetes</taxon>
        <taxon>Helotiales</taxon>
        <taxon>Sclerotiniaceae</taxon>
        <taxon>Monilinia</taxon>
    </lineage>
</organism>
<dbReference type="PANTHER" id="PTHR34883">
    <property type="entry name" value="SERINE-RICH PROTEIN, PUTATIVE-RELATED-RELATED"/>
    <property type="match status" value="1"/>
</dbReference>
<dbReference type="InterPro" id="IPR008972">
    <property type="entry name" value="Cupredoxin"/>
</dbReference>
<dbReference type="AlphaFoldDB" id="A0A5M9JI77"/>
<accession>A0A5M9JI77</accession>
<name>A0A5M9JI77_MONFR</name>
<comment type="caution">
    <text evidence="1">The sequence shown here is derived from an EMBL/GenBank/DDBJ whole genome shotgun (WGS) entry which is preliminary data.</text>
</comment>
<evidence type="ECO:0000313" key="2">
    <source>
        <dbReference type="Proteomes" id="UP000322873"/>
    </source>
</evidence>